<proteinExistence type="predicted"/>
<dbReference type="Pfam" id="PF13663">
    <property type="entry name" value="DUF4148"/>
    <property type="match status" value="1"/>
</dbReference>
<evidence type="ECO:0008006" key="4">
    <source>
        <dbReference type="Google" id="ProtNLM"/>
    </source>
</evidence>
<evidence type="ECO:0000313" key="2">
    <source>
        <dbReference type="EMBL" id="KGC10158.1"/>
    </source>
</evidence>
<protein>
    <recommendedName>
        <fullName evidence="4">DUF4148 domain-containing protein</fullName>
    </recommendedName>
</protein>
<evidence type="ECO:0000256" key="1">
    <source>
        <dbReference type="SAM" id="SignalP"/>
    </source>
</evidence>
<dbReference type="Proteomes" id="UP000029590">
    <property type="component" value="Unassembled WGS sequence"/>
</dbReference>
<dbReference type="AlphaFoldDB" id="A0AAW3EQJ0"/>
<feature type="signal peptide" evidence="1">
    <location>
        <begin position="1"/>
        <end position="17"/>
    </location>
</feature>
<dbReference type="EMBL" id="JPGG01000018">
    <property type="protein sequence ID" value="KGC10158.1"/>
    <property type="molecule type" value="Genomic_DNA"/>
</dbReference>
<accession>A0AAW3EQJ0</accession>
<name>A0AAW3EQJ0_BURGA</name>
<organism evidence="2 3">
    <name type="scientific">Burkholderia gladioli</name>
    <name type="common">Pseudomonas marginata</name>
    <name type="synonym">Phytomonas marginata</name>
    <dbReference type="NCBI Taxonomy" id="28095"/>
    <lineage>
        <taxon>Bacteria</taxon>
        <taxon>Pseudomonadati</taxon>
        <taxon>Pseudomonadota</taxon>
        <taxon>Betaproteobacteria</taxon>
        <taxon>Burkholderiales</taxon>
        <taxon>Burkholderiaceae</taxon>
        <taxon>Burkholderia</taxon>
    </lineage>
</organism>
<dbReference type="InterPro" id="IPR025421">
    <property type="entry name" value="DUF4148"/>
</dbReference>
<reference evidence="2 3" key="1">
    <citation type="submission" date="2014-04" db="EMBL/GenBank/DDBJ databases">
        <authorList>
            <person name="Bishop-Lilly K.A."/>
            <person name="Broomall S.M."/>
            <person name="Chain P.S."/>
            <person name="Chertkov O."/>
            <person name="Coyne S.R."/>
            <person name="Daligault H.E."/>
            <person name="Davenport K.W."/>
            <person name="Erkkila T."/>
            <person name="Frey K.G."/>
            <person name="Gibbons H.S."/>
            <person name="Gu W."/>
            <person name="Jaissle J."/>
            <person name="Johnson S.L."/>
            <person name="Koroleva G.I."/>
            <person name="Ladner J.T."/>
            <person name="Lo C.-C."/>
            <person name="Minogue T.D."/>
            <person name="Munk C."/>
            <person name="Palacios G.F."/>
            <person name="Redden C.L."/>
            <person name="Rosenzweig C.N."/>
            <person name="Scholz M.B."/>
            <person name="Teshima H."/>
            <person name="Xu Y."/>
        </authorList>
    </citation>
    <scope>NUCLEOTIDE SEQUENCE [LARGE SCALE GENOMIC DNA]</scope>
    <source>
        <strain evidence="3">gladioli</strain>
    </source>
</reference>
<dbReference type="RefSeq" id="WP_230676312.1">
    <property type="nucleotide sequence ID" value="NZ_KN150849.1"/>
</dbReference>
<keyword evidence="1" id="KW-0732">Signal</keyword>
<feature type="chain" id="PRO_5043486926" description="DUF4148 domain-containing protein" evidence="1">
    <location>
        <begin position="18"/>
        <end position="115"/>
    </location>
</feature>
<sequence length="115" mass="11846">MVLLAAAALIGPTLSFAQSTGALTRAQVRAELIQLERAGYNPAGGEDASYPEQLETAEAKIAAQQRGANQAVGSDPAARSEVGLAKRQVPRLFASPGVRPSCVGPASFCDIYFGG</sequence>
<comment type="caution">
    <text evidence="2">The sequence shown here is derived from an EMBL/GenBank/DDBJ whole genome shotgun (WGS) entry which is preliminary data.</text>
</comment>
<evidence type="ECO:0000313" key="3">
    <source>
        <dbReference type="Proteomes" id="UP000029590"/>
    </source>
</evidence>
<gene>
    <name evidence="2" type="ORF">DM48_6828</name>
</gene>